<dbReference type="VEuPathDB" id="FungiDB:MUCCIDRAFT_112093"/>
<evidence type="ECO:0000313" key="2">
    <source>
        <dbReference type="Proteomes" id="UP000077051"/>
    </source>
</evidence>
<comment type="caution">
    <text evidence="1">The sequence shown here is derived from an EMBL/GenBank/DDBJ whole genome shotgun (WGS) entry which is preliminary data.</text>
</comment>
<dbReference type="EMBL" id="AMYB01000006">
    <property type="protein sequence ID" value="OAD00683.1"/>
    <property type="molecule type" value="Genomic_DNA"/>
</dbReference>
<name>A0A168J352_MUCCL</name>
<dbReference type="AlphaFoldDB" id="A0A168J352"/>
<proteinExistence type="predicted"/>
<reference evidence="1 2" key="1">
    <citation type="submission" date="2015-06" db="EMBL/GenBank/DDBJ databases">
        <title>Expansion of signal transduction pathways in fungi by whole-genome duplication.</title>
        <authorList>
            <consortium name="DOE Joint Genome Institute"/>
            <person name="Corrochano L.M."/>
            <person name="Kuo A."/>
            <person name="Marcet-Houben M."/>
            <person name="Polaino S."/>
            <person name="Salamov A."/>
            <person name="Villalobos J.M."/>
            <person name="Alvarez M.I."/>
            <person name="Avalos J."/>
            <person name="Benito E.P."/>
            <person name="Benoit I."/>
            <person name="Burger G."/>
            <person name="Camino L.P."/>
            <person name="Canovas D."/>
            <person name="Cerda-Olmedo E."/>
            <person name="Cheng J.-F."/>
            <person name="Dominguez A."/>
            <person name="Elias M."/>
            <person name="Eslava A.P."/>
            <person name="Glaser F."/>
            <person name="Grimwood J."/>
            <person name="Gutierrez G."/>
            <person name="Heitman J."/>
            <person name="Henrissat B."/>
            <person name="Iturriaga E.A."/>
            <person name="Lang B.F."/>
            <person name="Lavin J.L."/>
            <person name="Lee S."/>
            <person name="Li W."/>
            <person name="Lindquist E."/>
            <person name="Lopez-Garcia S."/>
            <person name="Luque E.M."/>
            <person name="Marcos A.T."/>
            <person name="Martin J."/>
            <person name="Mccluskey K."/>
            <person name="Medina H.R."/>
            <person name="Miralles-Duran A."/>
            <person name="Miyazaki A."/>
            <person name="Munoz-Torres E."/>
            <person name="Oguiza J.A."/>
            <person name="Ohm R."/>
            <person name="Olmedo M."/>
            <person name="Orejas M."/>
            <person name="Ortiz-Castellanos L."/>
            <person name="Pisabarro A.G."/>
            <person name="Rodriguez-Romero J."/>
            <person name="Ruiz-Herrera J."/>
            <person name="Ruiz-Vazquez R."/>
            <person name="Sanz C."/>
            <person name="Schackwitz W."/>
            <person name="Schmutz J."/>
            <person name="Shahriari M."/>
            <person name="Shelest E."/>
            <person name="Silva-Franco F."/>
            <person name="Soanes D."/>
            <person name="Syed K."/>
            <person name="Tagua V.G."/>
            <person name="Talbot N.J."/>
            <person name="Thon M."/>
            <person name="De Vries R.P."/>
            <person name="Wiebenga A."/>
            <person name="Yadav J.S."/>
            <person name="Braun E.L."/>
            <person name="Baker S."/>
            <person name="Garre V."/>
            <person name="Horwitz B."/>
            <person name="Torres-Martinez S."/>
            <person name="Idnurm A."/>
            <person name="Herrera-Estrella A."/>
            <person name="Gabaldon T."/>
            <person name="Grigoriev I.V."/>
        </authorList>
    </citation>
    <scope>NUCLEOTIDE SEQUENCE [LARGE SCALE GENOMIC DNA]</scope>
    <source>
        <strain evidence="1 2">CBS 277.49</strain>
    </source>
</reference>
<accession>A0A168J352</accession>
<organism evidence="1 2">
    <name type="scientific">Mucor lusitanicus CBS 277.49</name>
    <dbReference type="NCBI Taxonomy" id="747725"/>
    <lineage>
        <taxon>Eukaryota</taxon>
        <taxon>Fungi</taxon>
        <taxon>Fungi incertae sedis</taxon>
        <taxon>Mucoromycota</taxon>
        <taxon>Mucoromycotina</taxon>
        <taxon>Mucoromycetes</taxon>
        <taxon>Mucorales</taxon>
        <taxon>Mucorineae</taxon>
        <taxon>Mucoraceae</taxon>
        <taxon>Mucor</taxon>
    </lineage>
</organism>
<sequence length="113" mass="13145">MSWHGGKFPAKQAVLKEVLFTDISETWSLKISRWSSRLCSYHLKSLKSVQCPFSWWQSSTCLSLACCNDWKVVLLWFACVVVLRGHMIKLSQDTERCCLLNKSSQGFHCVLWW</sequence>
<evidence type="ECO:0000313" key="1">
    <source>
        <dbReference type="EMBL" id="OAD00683.1"/>
    </source>
</evidence>
<keyword evidence="2" id="KW-1185">Reference proteome</keyword>
<gene>
    <name evidence="1" type="ORF">MUCCIDRAFT_112093</name>
</gene>
<protein>
    <submittedName>
        <fullName evidence="1">Uncharacterized protein</fullName>
    </submittedName>
</protein>
<dbReference type="Proteomes" id="UP000077051">
    <property type="component" value="Unassembled WGS sequence"/>
</dbReference>